<evidence type="ECO:0000313" key="1">
    <source>
        <dbReference type="EMBL" id="KIM69619.1"/>
    </source>
</evidence>
<proteinExistence type="predicted"/>
<dbReference type="Proteomes" id="UP000053989">
    <property type="component" value="Unassembled WGS sequence"/>
</dbReference>
<reference evidence="1 2" key="1">
    <citation type="submission" date="2014-04" db="EMBL/GenBank/DDBJ databases">
        <authorList>
            <consortium name="DOE Joint Genome Institute"/>
            <person name="Kuo A."/>
            <person name="Kohler A."/>
            <person name="Nagy L.G."/>
            <person name="Floudas D."/>
            <person name="Copeland A."/>
            <person name="Barry K.W."/>
            <person name="Cichocki N."/>
            <person name="Veneault-Fourrey C."/>
            <person name="LaButti K."/>
            <person name="Lindquist E.A."/>
            <person name="Lipzen A."/>
            <person name="Lundell T."/>
            <person name="Morin E."/>
            <person name="Murat C."/>
            <person name="Sun H."/>
            <person name="Tunlid A."/>
            <person name="Henrissat B."/>
            <person name="Grigoriev I.V."/>
            <person name="Hibbett D.S."/>
            <person name="Martin F."/>
            <person name="Nordberg H.P."/>
            <person name="Cantor M.N."/>
            <person name="Hua S.X."/>
        </authorList>
    </citation>
    <scope>NUCLEOTIDE SEQUENCE [LARGE SCALE GENOMIC DNA]</scope>
    <source>
        <strain evidence="1 2">Foug A</strain>
    </source>
</reference>
<reference evidence="2" key="2">
    <citation type="submission" date="2015-01" db="EMBL/GenBank/DDBJ databases">
        <title>Evolutionary Origins and Diversification of the Mycorrhizal Mutualists.</title>
        <authorList>
            <consortium name="DOE Joint Genome Institute"/>
            <consortium name="Mycorrhizal Genomics Consortium"/>
            <person name="Kohler A."/>
            <person name="Kuo A."/>
            <person name="Nagy L.G."/>
            <person name="Floudas D."/>
            <person name="Copeland A."/>
            <person name="Barry K.W."/>
            <person name="Cichocki N."/>
            <person name="Veneault-Fourrey C."/>
            <person name="LaButti K."/>
            <person name="Lindquist E.A."/>
            <person name="Lipzen A."/>
            <person name="Lundell T."/>
            <person name="Morin E."/>
            <person name="Murat C."/>
            <person name="Riley R."/>
            <person name="Ohm R."/>
            <person name="Sun H."/>
            <person name="Tunlid A."/>
            <person name="Henrissat B."/>
            <person name="Grigoriev I.V."/>
            <person name="Hibbett D.S."/>
            <person name="Martin F."/>
        </authorList>
    </citation>
    <scope>NUCLEOTIDE SEQUENCE [LARGE SCALE GENOMIC DNA]</scope>
    <source>
        <strain evidence="2">Foug A</strain>
    </source>
</reference>
<organism evidence="1 2">
    <name type="scientific">Scleroderma citrinum Foug A</name>
    <dbReference type="NCBI Taxonomy" id="1036808"/>
    <lineage>
        <taxon>Eukaryota</taxon>
        <taxon>Fungi</taxon>
        <taxon>Dikarya</taxon>
        <taxon>Basidiomycota</taxon>
        <taxon>Agaricomycotina</taxon>
        <taxon>Agaricomycetes</taxon>
        <taxon>Agaricomycetidae</taxon>
        <taxon>Boletales</taxon>
        <taxon>Sclerodermatineae</taxon>
        <taxon>Sclerodermataceae</taxon>
        <taxon>Scleroderma</taxon>
    </lineage>
</organism>
<keyword evidence="2" id="KW-1185">Reference proteome</keyword>
<accession>A0A0C3EN73</accession>
<protein>
    <submittedName>
        <fullName evidence="1">Uncharacterized protein</fullName>
    </submittedName>
</protein>
<dbReference type="EMBL" id="KN822006">
    <property type="protein sequence ID" value="KIM69619.1"/>
    <property type="molecule type" value="Genomic_DNA"/>
</dbReference>
<dbReference type="AlphaFoldDB" id="A0A0C3EN73"/>
<sequence>MRLSVSWNAISTILRMYVWGKAWWAEGYTLGPEMRTLHVAHGIDSIGGETSSKVCQVPSEMVRARAVSVMSNQDK</sequence>
<name>A0A0C3EN73_9AGAM</name>
<dbReference type="InParanoid" id="A0A0C3EN73"/>
<evidence type="ECO:0000313" key="2">
    <source>
        <dbReference type="Proteomes" id="UP000053989"/>
    </source>
</evidence>
<dbReference type="HOGENOM" id="CLU_2672556_0_0_1"/>
<gene>
    <name evidence="1" type="ORF">SCLCIDRAFT_1208091</name>
</gene>